<gene>
    <name evidence="7" type="ORF">DFJ64_0035</name>
</gene>
<keyword evidence="8" id="KW-1185">Reference proteome</keyword>
<dbReference type="InterPro" id="IPR051169">
    <property type="entry name" value="NADH-Q_oxidoreductase"/>
</dbReference>
<evidence type="ECO:0000256" key="2">
    <source>
        <dbReference type="ARBA" id="ARBA00005272"/>
    </source>
</evidence>
<dbReference type="Proteomes" id="UP000256485">
    <property type="component" value="Unassembled WGS sequence"/>
</dbReference>
<sequence>MTRLMVVGGGYSGVVAAKLAAKWTDATVTLINDNDRFVERVRLHQLVAGQQLRDLPLRDLLDGSGVELVVDQVKAIDPEAKKLHLALEKEPVSYDILVYAAGSLADLDSVPGAAEHAYSVATYDQAVRLRDHLVDAQSVTVVGGGLTGIETAAELAESRPDLKVRLVTNGVLGETLSQRGQRHLRRALSRLGVDVRENARVTEVRADGVVLADDHHLPADTVIWTAGFRVPTLARDAGLAVDHHGRMVVDETLRSVSHPDVYGVGDAAAIRRPDGQELRMACATGLPTAQQAMRALADRLAGRTPRPVRFRYAFQCISLGRRDGLIQFVRPDDSPRELVLTGRLAALYKEAIVRGIILVERRPTLPAGW</sequence>
<evidence type="ECO:0000313" key="7">
    <source>
        <dbReference type="EMBL" id="REF34674.1"/>
    </source>
</evidence>
<dbReference type="Gene3D" id="3.50.50.100">
    <property type="match status" value="1"/>
</dbReference>
<dbReference type="GO" id="GO:0019646">
    <property type="term" value="P:aerobic electron transport chain"/>
    <property type="evidence" value="ECO:0007669"/>
    <property type="project" value="TreeGrafter"/>
</dbReference>
<organism evidence="7 8">
    <name type="scientific">Thermasporomyces composti</name>
    <dbReference type="NCBI Taxonomy" id="696763"/>
    <lineage>
        <taxon>Bacteria</taxon>
        <taxon>Bacillati</taxon>
        <taxon>Actinomycetota</taxon>
        <taxon>Actinomycetes</taxon>
        <taxon>Propionibacteriales</taxon>
        <taxon>Nocardioidaceae</taxon>
        <taxon>Thermasporomyces</taxon>
    </lineage>
</organism>
<keyword evidence="3" id="KW-0285">Flavoprotein</keyword>
<dbReference type="OrthoDB" id="9781621at2"/>
<dbReference type="AlphaFoldDB" id="A0A3D9V933"/>
<accession>A0A3D9V933</accession>
<keyword evidence="4" id="KW-0274">FAD</keyword>
<comment type="cofactor">
    <cofactor evidence="1">
        <name>FAD</name>
        <dbReference type="ChEBI" id="CHEBI:57692"/>
    </cofactor>
</comment>
<dbReference type="PANTHER" id="PTHR42913">
    <property type="entry name" value="APOPTOSIS-INDUCING FACTOR 1"/>
    <property type="match status" value="1"/>
</dbReference>
<proteinExistence type="inferred from homology"/>
<dbReference type="PRINTS" id="PR00469">
    <property type="entry name" value="PNDRDTASEII"/>
</dbReference>
<keyword evidence="5" id="KW-0560">Oxidoreductase</keyword>
<protein>
    <submittedName>
        <fullName evidence="7">NADH dehydrogenase FAD-containing subunit</fullName>
    </submittedName>
</protein>
<evidence type="ECO:0000256" key="4">
    <source>
        <dbReference type="ARBA" id="ARBA00022827"/>
    </source>
</evidence>
<name>A0A3D9V933_THECX</name>
<dbReference type="InterPro" id="IPR036188">
    <property type="entry name" value="FAD/NAD-bd_sf"/>
</dbReference>
<dbReference type="PANTHER" id="PTHR42913:SF3">
    <property type="entry name" value="64 KDA MITOCHONDRIAL NADH DEHYDROGENASE (EUROFUNG)"/>
    <property type="match status" value="1"/>
</dbReference>
<comment type="caution">
    <text evidence="7">The sequence shown here is derived from an EMBL/GenBank/DDBJ whole genome shotgun (WGS) entry which is preliminary data.</text>
</comment>
<evidence type="ECO:0000256" key="3">
    <source>
        <dbReference type="ARBA" id="ARBA00022630"/>
    </source>
</evidence>
<dbReference type="RefSeq" id="WP_115848592.1">
    <property type="nucleotide sequence ID" value="NZ_QTUC01000001.1"/>
</dbReference>
<evidence type="ECO:0000259" key="6">
    <source>
        <dbReference type="Pfam" id="PF07992"/>
    </source>
</evidence>
<feature type="domain" description="FAD/NAD(P)-binding" evidence="6">
    <location>
        <begin position="3"/>
        <end position="293"/>
    </location>
</feature>
<dbReference type="Pfam" id="PF07992">
    <property type="entry name" value="Pyr_redox_2"/>
    <property type="match status" value="1"/>
</dbReference>
<comment type="similarity">
    <text evidence="2">Belongs to the NADH dehydrogenase family.</text>
</comment>
<evidence type="ECO:0000313" key="8">
    <source>
        <dbReference type="Proteomes" id="UP000256485"/>
    </source>
</evidence>
<dbReference type="SUPFAM" id="SSF51905">
    <property type="entry name" value="FAD/NAD(P)-binding domain"/>
    <property type="match status" value="1"/>
</dbReference>
<dbReference type="PRINTS" id="PR00368">
    <property type="entry name" value="FADPNR"/>
</dbReference>
<dbReference type="GO" id="GO:0003955">
    <property type="term" value="F:NAD(P)H dehydrogenase (quinone) activity"/>
    <property type="evidence" value="ECO:0007669"/>
    <property type="project" value="TreeGrafter"/>
</dbReference>
<dbReference type="InterPro" id="IPR023753">
    <property type="entry name" value="FAD/NAD-binding_dom"/>
</dbReference>
<reference evidence="7 8" key="1">
    <citation type="submission" date="2018-08" db="EMBL/GenBank/DDBJ databases">
        <title>Sequencing the genomes of 1000 actinobacteria strains.</title>
        <authorList>
            <person name="Klenk H.-P."/>
        </authorList>
    </citation>
    <scope>NUCLEOTIDE SEQUENCE [LARGE SCALE GENOMIC DNA]</scope>
    <source>
        <strain evidence="7 8">DSM 22891</strain>
    </source>
</reference>
<dbReference type="EMBL" id="QTUC01000001">
    <property type="protein sequence ID" value="REF34674.1"/>
    <property type="molecule type" value="Genomic_DNA"/>
</dbReference>
<evidence type="ECO:0000256" key="5">
    <source>
        <dbReference type="ARBA" id="ARBA00023002"/>
    </source>
</evidence>
<evidence type="ECO:0000256" key="1">
    <source>
        <dbReference type="ARBA" id="ARBA00001974"/>
    </source>
</evidence>